<dbReference type="KEGG" id="aay:WYH_02947"/>
<evidence type="ECO:0000256" key="2">
    <source>
        <dbReference type="ARBA" id="ARBA00023043"/>
    </source>
</evidence>
<evidence type="ECO:0000256" key="4">
    <source>
        <dbReference type="SAM" id="MobiDB-lite"/>
    </source>
</evidence>
<dbReference type="InterPro" id="IPR036770">
    <property type="entry name" value="Ankyrin_rpt-contain_sf"/>
</dbReference>
<feature type="repeat" description="ANK" evidence="3">
    <location>
        <begin position="100"/>
        <end position="132"/>
    </location>
</feature>
<gene>
    <name evidence="6" type="ORF">WYH_02947</name>
</gene>
<keyword evidence="5" id="KW-0732">Signal</keyword>
<dbReference type="STRING" id="1267766.WYH_02947"/>
<feature type="repeat" description="ANK" evidence="3">
    <location>
        <begin position="67"/>
        <end position="99"/>
    </location>
</feature>
<evidence type="ECO:0000256" key="5">
    <source>
        <dbReference type="SAM" id="SignalP"/>
    </source>
</evidence>
<name>A0A0F7KUF3_9SPHN</name>
<dbReference type="OrthoDB" id="7390289at2"/>
<feature type="repeat" description="ANK" evidence="3">
    <location>
        <begin position="133"/>
        <end position="165"/>
    </location>
</feature>
<dbReference type="PANTHER" id="PTHR24171">
    <property type="entry name" value="ANKYRIN REPEAT DOMAIN-CONTAINING PROTEIN 39-RELATED"/>
    <property type="match status" value="1"/>
</dbReference>
<accession>A0A0F7KUF3</accession>
<feature type="chain" id="PRO_5002518401" evidence="5">
    <location>
        <begin position="28"/>
        <end position="209"/>
    </location>
</feature>
<dbReference type="InterPro" id="IPR002110">
    <property type="entry name" value="Ankyrin_rpt"/>
</dbReference>
<evidence type="ECO:0000256" key="1">
    <source>
        <dbReference type="ARBA" id="ARBA00022737"/>
    </source>
</evidence>
<keyword evidence="1" id="KW-0677">Repeat</keyword>
<dbReference type="EMBL" id="CP011452">
    <property type="protein sequence ID" value="AKH43973.1"/>
    <property type="molecule type" value="Genomic_DNA"/>
</dbReference>
<dbReference type="PANTHER" id="PTHR24171:SF8">
    <property type="entry name" value="BRCA1-ASSOCIATED RING DOMAIN PROTEIN 1"/>
    <property type="match status" value="1"/>
</dbReference>
<dbReference type="Pfam" id="PF12796">
    <property type="entry name" value="Ank_2"/>
    <property type="match status" value="1"/>
</dbReference>
<dbReference type="Pfam" id="PF00023">
    <property type="entry name" value="Ank"/>
    <property type="match status" value="1"/>
</dbReference>
<keyword evidence="2 3" id="KW-0040">ANK repeat</keyword>
<dbReference type="Gene3D" id="1.25.40.20">
    <property type="entry name" value="Ankyrin repeat-containing domain"/>
    <property type="match status" value="1"/>
</dbReference>
<organism evidence="6 7">
    <name type="scientific">Croceibacterium atlanticum</name>
    <dbReference type="NCBI Taxonomy" id="1267766"/>
    <lineage>
        <taxon>Bacteria</taxon>
        <taxon>Pseudomonadati</taxon>
        <taxon>Pseudomonadota</taxon>
        <taxon>Alphaproteobacteria</taxon>
        <taxon>Sphingomonadales</taxon>
        <taxon>Erythrobacteraceae</taxon>
        <taxon>Croceibacterium</taxon>
    </lineage>
</organism>
<keyword evidence="7" id="KW-1185">Reference proteome</keyword>
<dbReference type="PATRIC" id="fig|1267766.3.peg.2984"/>
<dbReference type="AlphaFoldDB" id="A0A0F7KUF3"/>
<dbReference type="Proteomes" id="UP000034392">
    <property type="component" value="Chromosome"/>
</dbReference>
<dbReference type="GO" id="GO:0004842">
    <property type="term" value="F:ubiquitin-protein transferase activity"/>
    <property type="evidence" value="ECO:0007669"/>
    <property type="project" value="TreeGrafter"/>
</dbReference>
<sequence length="209" mass="22144">MSRGKFGRMVAGAAAALMLASAMPASAQQYSDGYKFLKAVKDRDTAEVNKMLQEPGSTVINARDLATGESALHVAVKARDLSWIRFLTSKGANPNIADKKGVTPLILACRMGLIDGVQALVDAGARVDEPNNAGETPLISAVHARDTGLMRVLLKAGADPDRADNSGRTARDYARLDGASSQTLAEIERNAEERAADRKAEGEVYGPSF</sequence>
<dbReference type="PROSITE" id="PS50297">
    <property type="entry name" value="ANK_REP_REGION"/>
    <property type="match status" value="3"/>
</dbReference>
<dbReference type="SMART" id="SM00248">
    <property type="entry name" value="ANK"/>
    <property type="match status" value="3"/>
</dbReference>
<evidence type="ECO:0000313" key="6">
    <source>
        <dbReference type="EMBL" id="AKH43973.1"/>
    </source>
</evidence>
<feature type="region of interest" description="Disordered" evidence="4">
    <location>
        <begin position="190"/>
        <end position="209"/>
    </location>
</feature>
<proteinExistence type="predicted"/>
<feature type="compositionally biased region" description="Basic and acidic residues" evidence="4">
    <location>
        <begin position="190"/>
        <end position="202"/>
    </location>
</feature>
<reference evidence="6" key="1">
    <citation type="submission" date="2015-05" db="EMBL/GenBank/DDBJ databases">
        <title>The complete genome of Altererythrobacter atlanticus strain 26DY36.</title>
        <authorList>
            <person name="Wu Y.-H."/>
            <person name="Cheng H."/>
            <person name="Wu X.-W."/>
        </authorList>
    </citation>
    <scope>NUCLEOTIDE SEQUENCE [LARGE SCALE GENOMIC DNA]</scope>
    <source>
        <strain evidence="6">26DY36</strain>
    </source>
</reference>
<dbReference type="PROSITE" id="PS50088">
    <property type="entry name" value="ANK_REPEAT"/>
    <property type="match status" value="3"/>
</dbReference>
<evidence type="ECO:0000313" key="7">
    <source>
        <dbReference type="Proteomes" id="UP000034392"/>
    </source>
</evidence>
<dbReference type="GO" id="GO:0085020">
    <property type="term" value="P:protein K6-linked ubiquitination"/>
    <property type="evidence" value="ECO:0007669"/>
    <property type="project" value="TreeGrafter"/>
</dbReference>
<dbReference type="SUPFAM" id="SSF48403">
    <property type="entry name" value="Ankyrin repeat"/>
    <property type="match status" value="1"/>
</dbReference>
<protein>
    <submittedName>
        <fullName evidence="6">Ankyrin repeats (3 copies)</fullName>
    </submittedName>
</protein>
<feature type="signal peptide" evidence="5">
    <location>
        <begin position="1"/>
        <end position="27"/>
    </location>
</feature>
<evidence type="ECO:0000256" key="3">
    <source>
        <dbReference type="PROSITE-ProRule" id="PRU00023"/>
    </source>
</evidence>